<dbReference type="EMBL" id="NXIF01000023">
    <property type="protein sequence ID" value="PKI81147.1"/>
    <property type="molecule type" value="Genomic_DNA"/>
</dbReference>
<feature type="transmembrane region" description="Helical" evidence="1">
    <location>
        <begin position="14"/>
        <end position="35"/>
    </location>
</feature>
<dbReference type="KEGG" id="ahs:AHALO_0669"/>
<keyword evidence="3" id="KW-1185">Reference proteome</keyword>
<evidence type="ECO:0000256" key="1">
    <source>
        <dbReference type="SAM" id="Phobius"/>
    </source>
</evidence>
<organism evidence="2 3">
    <name type="scientific">Malaciobacter halophilus</name>
    <dbReference type="NCBI Taxonomy" id="197482"/>
    <lineage>
        <taxon>Bacteria</taxon>
        <taxon>Pseudomonadati</taxon>
        <taxon>Campylobacterota</taxon>
        <taxon>Epsilonproteobacteria</taxon>
        <taxon>Campylobacterales</taxon>
        <taxon>Arcobacteraceae</taxon>
        <taxon>Malaciobacter</taxon>
    </lineage>
</organism>
<dbReference type="Proteomes" id="UP000233248">
    <property type="component" value="Unassembled WGS sequence"/>
</dbReference>
<dbReference type="AlphaFoldDB" id="A0A2N1J3K8"/>
<dbReference type="OrthoDB" id="5343209at2"/>
<comment type="caution">
    <text evidence="2">The sequence shown here is derived from an EMBL/GenBank/DDBJ whole genome shotgun (WGS) entry which is preliminary data.</text>
</comment>
<proteinExistence type="predicted"/>
<name>A0A2N1J3K8_9BACT</name>
<protein>
    <submittedName>
        <fullName evidence="2">Uncharacterized protein</fullName>
    </submittedName>
</protein>
<keyword evidence="1" id="KW-1133">Transmembrane helix</keyword>
<sequence>MRRGANDSLIVNNIFTFGTIVIISVVITLYSTYLAPKQQKQEDKVVYLGCFDKNSTLRIKKKKILKNSLKALEKGYYKLSGGYIQPLEAKSYIKDYISLEEQDSYFIDAIQMAPLKNPNKYLTIKYELIENDRDKKEFGAINISIRINGKEIFGVFTNLLYFDKIELRKITDCTIRTFKANAK</sequence>
<keyword evidence="1" id="KW-0472">Membrane</keyword>
<dbReference type="RefSeq" id="WP_101184544.1">
    <property type="nucleotide sequence ID" value="NZ_CP031218.1"/>
</dbReference>
<evidence type="ECO:0000313" key="2">
    <source>
        <dbReference type="EMBL" id="PKI81147.1"/>
    </source>
</evidence>
<accession>A0A2N1J3K8</accession>
<gene>
    <name evidence="2" type="ORF">CP960_06195</name>
</gene>
<reference evidence="2 3" key="1">
    <citation type="submission" date="2017-09" db="EMBL/GenBank/DDBJ databases">
        <title>Genomics of the genus Arcobacter.</title>
        <authorList>
            <person name="Perez-Cataluna A."/>
            <person name="Figueras M.J."/>
            <person name="Salas-Masso N."/>
        </authorList>
    </citation>
    <scope>NUCLEOTIDE SEQUENCE [LARGE SCALE GENOMIC DNA]</scope>
    <source>
        <strain evidence="2 3">DSM 18005</strain>
    </source>
</reference>
<keyword evidence="1" id="KW-0812">Transmembrane</keyword>
<evidence type="ECO:0000313" key="3">
    <source>
        <dbReference type="Proteomes" id="UP000233248"/>
    </source>
</evidence>